<name>A0ABR3DFW3_NEUIN</name>
<feature type="non-terminal residue" evidence="4">
    <location>
        <position position="75"/>
    </location>
</feature>
<gene>
    <name evidence="4" type="ORF">QR685DRAFT_419312</name>
</gene>
<keyword evidence="2" id="KW-0067">ATP-binding</keyword>
<accession>A0ABR3DFW3</accession>
<feature type="non-terminal residue" evidence="4">
    <location>
        <position position="1"/>
    </location>
</feature>
<dbReference type="InterPro" id="IPR000330">
    <property type="entry name" value="SNF2_N"/>
</dbReference>
<dbReference type="InterPro" id="IPR038718">
    <property type="entry name" value="SNF2-like_sf"/>
</dbReference>
<protein>
    <recommendedName>
        <fullName evidence="3">SNF2 N-terminal domain-containing protein</fullName>
    </recommendedName>
</protein>
<dbReference type="InterPro" id="IPR027417">
    <property type="entry name" value="P-loop_NTPase"/>
</dbReference>
<comment type="caution">
    <text evidence="4">The sequence shown here is derived from an EMBL/GenBank/DDBJ whole genome shotgun (WGS) entry which is preliminary data.</text>
</comment>
<sequence>TLKAEGHTNVSEMTKANDPMFFRVICDEAQFLRNRHSRTFRWISRLEVPKHALIFASATPLLNRVMDLFAYTSMI</sequence>
<evidence type="ECO:0000256" key="2">
    <source>
        <dbReference type="ARBA" id="ARBA00022840"/>
    </source>
</evidence>
<evidence type="ECO:0000256" key="1">
    <source>
        <dbReference type="ARBA" id="ARBA00022741"/>
    </source>
</evidence>
<dbReference type="Gene3D" id="3.40.50.10810">
    <property type="entry name" value="Tandem AAA-ATPase domain"/>
    <property type="match status" value="1"/>
</dbReference>
<dbReference type="Pfam" id="PF00176">
    <property type="entry name" value="SNF2-rel_dom"/>
    <property type="match status" value="1"/>
</dbReference>
<evidence type="ECO:0000313" key="4">
    <source>
        <dbReference type="EMBL" id="KAL0471564.1"/>
    </source>
</evidence>
<proteinExistence type="predicted"/>
<keyword evidence="1" id="KW-0547">Nucleotide-binding</keyword>
<dbReference type="Proteomes" id="UP001451303">
    <property type="component" value="Unassembled WGS sequence"/>
</dbReference>
<feature type="domain" description="SNF2 N-terminal" evidence="3">
    <location>
        <begin position="15"/>
        <end position="70"/>
    </location>
</feature>
<reference evidence="4 5" key="1">
    <citation type="submission" date="2023-09" db="EMBL/GenBank/DDBJ databases">
        <title>Multi-omics analysis of a traditional fermented food reveals byproduct-associated fungal strains for waste-to-food upcycling.</title>
        <authorList>
            <consortium name="Lawrence Berkeley National Laboratory"/>
            <person name="Rekdal V.M."/>
            <person name="Villalobos-Escobedo J.M."/>
            <person name="Rodriguez-Valeron N."/>
            <person name="Garcia M.O."/>
            <person name="Vasquez D.P."/>
            <person name="Damayanti I."/>
            <person name="Sorensen P.M."/>
            <person name="Baidoo E.E."/>
            <person name="De Carvalho A.C."/>
            <person name="Riley R."/>
            <person name="Lipzen A."/>
            <person name="He G."/>
            <person name="Yan M."/>
            <person name="Haridas S."/>
            <person name="Daum C."/>
            <person name="Yoshinaga Y."/>
            <person name="Ng V."/>
            <person name="Grigoriev I.V."/>
            <person name="Munk R."/>
            <person name="Nuraida L."/>
            <person name="Wijaya C.H."/>
            <person name="Morales P.-C."/>
            <person name="Keasling J.D."/>
        </authorList>
    </citation>
    <scope>NUCLEOTIDE SEQUENCE [LARGE SCALE GENOMIC DNA]</scope>
    <source>
        <strain evidence="4 5">FGSC 2613</strain>
    </source>
</reference>
<keyword evidence="5" id="KW-1185">Reference proteome</keyword>
<dbReference type="SUPFAM" id="SSF52540">
    <property type="entry name" value="P-loop containing nucleoside triphosphate hydrolases"/>
    <property type="match status" value="1"/>
</dbReference>
<evidence type="ECO:0000259" key="3">
    <source>
        <dbReference type="Pfam" id="PF00176"/>
    </source>
</evidence>
<organism evidence="4 5">
    <name type="scientific">Neurospora intermedia</name>
    <dbReference type="NCBI Taxonomy" id="5142"/>
    <lineage>
        <taxon>Eukaryota</taxon>
        <taxon>Fungi</taxon>
        <taxon>Dikarya</taxon>
        <taxon>Ascomycota</taxon>
        <taxon>Pezizomycotina</taxon>
        <taxon>Sordariomycetes</taxon>
        <taxon>Sordariomycetidae</taxon>
        <taxon>Sordariales</taxon>
        <taxon>Sordariaceae</taxon>
        <taxon>Neurospora</taxon>
    </lineage>
</organism>
<dbReference type="EMBL" id="JAVLET010000003">
    <property type="protein sequence ID" value="KAL0471564.1"/>
    <property type="molecule type" value="Genomic_DNA"/>
</dbReference>
<evidence type="ECO:0000313" key="5">
    <source>
        <dbReference type="Proteomes" id="UP001451303"/>
    </source>
</evidence>